<proteinExistence type="predicted"/>
<feature type="transmembrane region" description="Helical" evidence="1">
    <location>
        <begin position="101"/>
        <end position="125"/>
    </location>
</feature>
<keyword evidence="1" id="KW-0812">Transmembrane</keyword>
<feature type="transmembrane region" description="Helical" evidence="1">
    <location>
        <begin position="20"/>
        <end position="43"/>
    </location>
</feature>
<evidence type="ECO:0000313" key="2">
    <source>
        <dbReference type="EMBL" id="SNY30059.1"/>
    </source>
</evidence>
<feature type="transmembrane region" description="Helical" evidence="1">
    <location>
        <begin position="49"/>
        <end position="80"/>
    </location>
</feature>
<name>A0A285H2J5_9ACTN</name>
<dbReference type="OrthoDB" id="3171962at2"/>
<feature type="transmembrane region" description="Helical" evidence="1">
    <location>
        <begin position="276"/>
        <end position="295"/>
    </location>
</feature>
<evidence type="ECO:0000256" key="1">
    <source>
        <dbReference type="SAM" id="Phobius"/>
    </source>
</evidence>
<dbReference type="RefSeq" id="WP_097319617.1">
    <property type="nucleotide sequence ID" value="NZ_OBDY01000003.1"/>
</dbReference>
<organism evidence="2 3">
    <name type="scientific">Paractinoplanes atraurantiacus</name>
    <dbReference type="NCBI Taxonomy" id="1036182"/>
    <lineage>
        <taxon>Bacteria</taxon>
        <taxon>Bacillati</taxon>
        <taxon>Actinomycetota</taxon>
        <taxon>Actinomycetes</taxon>
        <taxon>Micromonosporales</taxon>
        <taxon>Micromonosporaceae</taxon>
        <taxon>Paractinoplanes</taxon>
    </lineage>
</organism>
<feature type="transmembrane region" description="Helical" evidence="1">
    <location>
        <begin position="401"/>
        <end position="423"/>
    </location>
</feature>
<sequence length="434" mass="44004">MLKLVLSDLVANIRVWLGTFFIAAATALVGAVVASEIATAISVGGNEALALYGISGVIAAFTIVTALIVVGSVAGLTVTLQQRGYALWQLVGIRPALVRTVVTSQLLIVSLLGAVLGCVVAIPFLKPLYEYAFTDSPELAALTPRFGAGAAVPVVLFVVVVLTIGGSRSAGRASRTPPIRSLRETEPPDRRMTVARWVGGLATAGIIVAILASLPGTGPDTLAEPLMLIAPLTAGALAAFGPLFLSRLVRAWTSLLPFEGSWYLARNSTAFNVGRSTATISPLTVAIALAGGLYSANETASHGHSDLGTGAVVLLLGGPLLLAVLGAVATVFMSSRRREREFALIVAAGGTPGTVLTAAAWEAVIYVGTALLLGGASVLATALAGAWAAGGFPSFGAVPALTVALGSLVLVLAATVLPTAVALRHEVPSVLAPE</sequence>
<feature type="transmembrane region" description="Helical" evidence="1">
    <location>
        <begin position="145"/>
        <end position="165"/>
    </location>
</feature>
<dbReference type="EMBL" id="OBDY01000003">
    <property type="protein sequence ID" value="SNY30059.1"/>
    <property type="molecule type" value="Genomic_DNA"/>
</dbReference>
<gene>
    <name evidence="2" type="ORF">SAMN05421748_103344</name>
</gene>
<feature type="transmembrane region" description="Helical" evidence="1">
    <location>
        <begin position="342"/>
        <end position="361"/>
    </location>
</feature>
<keyword evidence="3" id="KW-1185">Reference proteome</keyword>
<keyword evidence="1" id="KW-0472">Membrane</keyword>
<dbReference type="AlphaFoldDB" id="A0A285H2J5"/>
<feature type="transmembrane region" description="Helical" evidence="1">
    <location>
        <begin position="307"/>
        <end position="330"/>
    </location>
</feature>
<keyword evidence="1" id="KW-1133">Transmembrane helix</keyword>
<feature type="transmembrane region" description="Helical" evidence="1">
    <location>
        <begin position="367"/>
        <end position="389"/>
    </location>
</feature>
<feature type="transmembrane region" description="Helical" evidence="1">
    <location>
        <begin position="226"/>
        <end position="245"/>
    </location>
</feature>
<dbReference type="Proteomes" id="UP000219612">
    <property type="component" value="Unassembled WGS sequence"/>
</dbReference>
<evidence type="ECO:0000313" key="3">
    <source>
        <dbReference type="Proteomes" id="UP000219612"/>
    </source>
</evidence>
<feature type="transmembrane region" description="Helical" evidence="1">
    <location>
        <begin position="194"/>
        <end position="214"/>
    </location>
</feature>
<reference evidence="2 3" key="1">
    <citation type="submission" date="2017-09" db="EMBL/GenBank/DDBJ databases">
        <authorList>
            <person name="Ehlers B."/>
            <person name="Leendertz F.H."/>
        </authorList>
    </citation>
    <scope>NUCLEOTIDE SEQUENCE [LARGE SCALE GENOMIC DNA]</scope>
    <source>
        <strain evidence="2 3">CGMCC 4.6857</strain>
    </source>
</reference>
<protein>
    <submittedName>
        <fullName evidence="2">Putative ABC transport system permease protein</fullName>
    </submittedName>
</protein>
<accession>A0A285H2J5</accession>